<proteinExistence type="predicted"/>
<comment type="caution">
    <text evidence="2">The sequence shown here is derived from an EMBL/GenBank/DDBJ whole genome shotgun (WGS) entry which is preliminary data.</text>
</comment>
<dbReference type="EMBL" id="CAHJWF010000466">
    <property type="protein sequence ID" value="CAB5507777.1"/>
    <property type="molecule type" value="Genomic_DNA"/>
</dbReference>
<feature type="transmembrane region" description="Helical" evidence="1">
    <location>
        <begin position="7"/>
        <end position="35"/>
    </location>
</feature>
<keyword evidence="1" id="KW-0812">Transmembrane</keyword>
<keyword evidence="1" id="KW-1133">Transmembrane helix</keyword>
<evidence type="ECO:0000313" key="3">
    <source>
        <dbReference type="Proteomes" id="UP000626656"/>
    </source>
</evidence>
<organism evidence="2 3">
    <name type="scientific">Bathymodiolus thermophilus thioautotrophic gill symbiont</name>
    <dbReference type="NCBI Taxonomy" id="2360"/>
    <lineage>
        <taxon>Bacteria</taxon>
        <taxon>Pseudomonadati</taxon>
        <taxon>Pseudomonadota</taxon>
        <taxon>Gammaproteobacteria</taxon>
        <taxon>sulfur-oxidizing symbionts</taxon>
    </lineage>
</organism>
<keyword evidence="1" id="KW-0472">Membrane</keyword>
<accession>A0ABM8MAI9</accession>
<keyword evidence="3" id="KW-1185">Reference proteome</keyword>
<reference evidence="2 3" key="1">
    <citation type="submission" date="2020-05" db="EMBL/GenBank/DDBJ databases">
        <authorList>
            <person name="Petersen J."/>
            <person name="Sayavedra L."/>
        </authorList>
    </citation>
    <scope>NUCLEOTIDE SEQUENCE [LARGE SCALE GENOMIC DNA]</scope>
    <source>
        <strain evidence="2">B azoricus SOX ET2 1586I</strain>
    </source>
</reference>
<protein>
    <submittedName>
        <fullName evidence="2">Uncharacterized protein</fullName>
    </submittedName>
</protein>
<gene>
    <name evidence="2" type="ORF">AZO1586I_2052</name>
</gene>
<name>A0ABM8MAI9_9GAMM</name>
<sequence>MEEIANFLALIILYPIVFIGDYLGGDIGILLVGLLPIYMHIYVYRKGVFKNKVDAILFFFFSFLLSYFITVSMMLIYLKAKTGF</sequence>
<dbReference type="RefSeq" id="WP_202784612.1">
    <property type="nucleotide sequence ID" value="NZ_CAHJWF010000466.1"/>
</dbReference>
<dbReference type="Proteomes" id="UP000626656">
    <property type="component" value="Unassembled WGS sequence"/>
</dbReference>
<evidence type="ECO:0000256" key="1">
    <source>
        <dbReference type="SAM" id="Phobius"/>
    </source>
</evidence>
<feature type="transmembrane region" description="Helical" evidence="1">
    <location>
        <begin position="55"/>
        <end position="78"/>
    </location>
</feature>
<evidence type="ECO:0000313" key="2">
    <source>
        <dbReference type="EMBL" id="CAB5507777.1"/>
    </source>
</evidence>